<name>A0A9D2N293_9FIRM</name>
<proteinExistence type="inferred from homology"/>
<dbReference type="PANTHER" id="PTHR43567">
    <property type="entry name" value="FLAVOREDOXIN-RELATED-RELATED"/>
    <property type="match status" value="1"/>
</dbReference>
<dbReference type="InterPro" id="IPR052174">
    <property type="entry name" value="Flavoredoxin"/>
</dbReference>
<dbReference type="AlphaFoldDB" id="A0A9D2N293"/>
<reference evidence="5" key="1">
    <citation type="journal article" date="2021" name="PeerJ">
        <title>Extensive microbial diversity within the chicken gut microbiome revealed by metagenomics and culture.</title>
        <authorList>
            <person name="Gilroy R."/>
            <person name="Ravi A."/>
            <person name="Getino M."/>
            <person name="Pursley I."/>
            <person name="Horton D.L."/>
            <person name="Alikhan N.F."/>
            <person name="Baker D."/>
            <person name="Gharbi K."/>
            <person name="Hall N."/>
            <person name="Watson M."/>
            <person name="Adriaenssens E.M."/>
            <person name="Foster-Nyarko E."/>
            <person name="Jarju S."/>
            <person name="Secka A."/>
            <person name="Antonio M."/>
            <person name="Oren A."/>
            <person name="Chaudhuri R.R."/>
            <person name="La Ragione R."/>
            <person name="Hildebrand F."/>
            <person name="Pallen M.J."/>
        </authorList>
    </citation>
    <scope>NUCLEOTIDE SEQUENCE</scope>
    <source>
        <strain evidence="5">ChiSxjej6B18-287</strain>
    </source>
</reference>
<dbReference type="InterPro" id="IPR002563">
    <property type="entry name" value="Flavin_Rdtase-like_dom"/>
</dbReference>
<evidence type="ECO:0000256" key="2">
    <source>
        <dbReference type="ARBA" id="ARBA00022630"/>
    </source>
</evidence>
<dbReference type="SMART" id="SM00903">
    <property type="entry name" value="Flavin_Reduct"/>
    <property type="match status" value="1"/>
</dbReference>
<protein>
    <submittedName>
        <fullName evidence="5">Flavin reductase family protein</fullName>
    </submittedName>
</protein>
<evidence type="ECO:0000256" key="3">
    <source>
        <dbReference type="ARBA" id="ARBA00038054"/>
    </source>
</evidence>
<accession>A0A9D2N293</accession>
<evidence type="ECO:0000256" key="1">
    <source>
        <dbReference type="ARBA" id="ARBA00001917"/>
    </source>
</evidence>
<comment type="cofactor">
    <cofactor evidence="1">
        <name>FMN</name>
        <dbReference type="ChEBI" id="CHEBI:58210"/>
    </cofactor>
</comment>
<dbReference type="Pfam" id="PF01613">
    <property type="entry name" value="Flavin_Reduct"/>
    <property type="match status" value="1"/>
</dbReference>
<comment type="similarity">
    <text evidence="3">Belongs to the flavoredoxin family.</text>
</comment>
<reference evidence="5" key="2">
    <citation type="submission" date="2021-04" db="EMBL/GenBank/DDBJ databases">
        <authorList>
            <person name="Gilroy R."/>
        </authorList>
    </citation>
    <scope>NUCLEOTIDE SEQUENCE</scope>
    <source>
        <strain evidence="5">ChiSxjej6B18-287</strain>
    </source>
</reference>
<keyword evidence="2" id="KW-0285">Flavoprotein</keyword>
<sequence length="186" mass="20222">MSVRKNFGAMPLLFPQPILIIGTYDESGKANAMNAAWGGIVGADEIMIDLSHHKTTENILKTKAFTVSAADVEHMTACDYVGLVSGNREPQKMEKAGFTTSKSSFVNAPVINELPVTLECELVEVIDGSKYLGKIKNVSVDERVLGADGEISLELFHPITFDTVHRGYYKLGEKVGNAFKDGEALK</sequence>
<dbReference type="SUPFAM" id="SSF50475">
    <property type="entry name" value="FMN-binding split barrel"/>
    <property type="match status" value="1"/>
</dbReference>
<dbReference type="Proteomes" id="UP000823893">
    <property type="component" value="Unassembled WGS sequence"/>
</dbReference>
<dbReference type="GO" id="GO:0016646">
    <property type="term" value="F:oxidoreductase activity, acting on the CH-NH group of donors, NAD or NADP as acceptor"/>
    <property type="evidence" value="ECO:0007669"/>
    <property type="project" value="UniProtKB-ARBA"/>
</dbReference>
<dbReference type="PANTHER" id="PTHR43567:SF1">
    <property type="entry name" value="FLAVOREDOXIN"/>
    <property type="match status" value="1"/>
</dbReference>
<dbReference type="Gene3D" id="2.30.110.10">
    <property type="entry name" value="Electron Transport, Fmn-binding Protein, Chain A"/>
    <property type="match status" value="1"/>
</dbReference>
<dbReference type="EMBL" id="DWWV01000023">
    <property type="protein sequence ID" value="HJC09535.1"/>
    <property type="molecule type" value="Genomic_DNA"/>
</dbReference>
<evidence type="ECO:0000313" key="6">
    <source>
        <dbReference type="Proteomes" id="UP000823893"/>
    </source>
</evidence>
<comment type="caution">
    <text evidence="5">The sequence shown here is derived from an EMBL/GenBank/DDBJ whole genome shotgun (WGS) entry which is preliminary data.</text>
</comment>
<evidence type="ECO:0000313" key="5">
    <source>
        <dbReference type="EMBL" id="HJC09535.1"/>
    </source>
</evidence>
<dbReference type="GO" id="GO:0010181">
    <property type="term" value="F:FMN binding"/>
    <property type="evidence" value="ECO:0007669"/>
    <property type="project" value="InterPro"/>
</dbReference>
<organism evidence="5 6">
    <name type="scientific">Candidatus Blautia merdigallinarum</name>
    <dbReference type="NCBI Taxonomy" id="2838495"/>
    <lineage>
        <taxon>Bacteria</taxon>
        <taxon>Bacillati</taxon>
        <taxon>Bacillota</taxon>
        <taxon>Clostridia</taxon>
        <taxon>Lachnospirales</taxon>
        <taxon>Lachnospiraceae</taxon>
        <taxon>Blautia</taxon>
    </lineage>
</organism>
<gene>
    <name evidence="5" type="ORF">H9935_01815</name>
</gene>
<feature type="domain" description="Flavin reductase like" evidence="4">
    <location>
        <begin position="12"/>
        <end position="150"/>
    </location>
</feature>
<dbReference type="InterPro" id="IPR012349">
    <property type="entry name" value="Split_barrel_FMN-bd"/>
</dbReference>
<evidence type="ECO:0000259" key="4">
    <source>
        <dbReference type="SMART" id="SM00903"/>
    </source>
</evidence>